<evidence type="ECO:0000256" key="7">
    <source>
        <dbReference type="ARBA" id="ARBA00023242"/>
    </source>
</evidence>
<dbReference type="GO" id="GO:0005634">
    <property type="term" value="C:nucleus"/>
    <property type="evidence" value="ECO:0007669"/>
    <property type="project" value="UniProtKB-SubCell"/>
</dbReference>
<dbReference type="PROSITE" id="PS00028">
    <property type="entry name" value="ZINC_FINGER_C2H2_1"/>
    <property type="match status" value="2"/>
</dbReference>
<sequence length="501" mass="55738">MTTAYSLHPVSYLNATQENMAGNVLEFDLDPASDAVTNSPATQNSNSPHDSFSSQLSANSPLRHHELMKQDFSAATFVLPYGGHMVPANNASYTISGNAPGGPRQCKEESLDEVKKPKRTYNKVRAADMKGPFRCHWQLCNEIFDVPEVLYDHLCLDHVGRKSSNNLSLTCQWEGCGITTVKRDHITSHLRVHVPLKPHHCDLCTKSFKRPQDLKKHSRVHEEEYQKTLKKYQKHQSQDLSDDGSSHTMLSMHSSTNILNDFNFTGSLNSAKKQRVDAHYNTDMYNRLSSYEDTWGSGNRNAAFSAPPAPNQINFSEAEKFFNNLSSSIDAQYANFNPAPQPVYQAQAQPMYPSVPQLLNRMHMPNGFSADGYAPAPSAGFPQVHRQLGQVPQYGQNYSVYPEFGGVSNSQKTGQSLESEQAKVPKDSSSTELLDDAAAGLLSKLSLGEKFDADTVKKHRDMIKMVCEFLAARNQQAGGLEPRAKEQEAKPQAMYPEITAF</sequence>
<dbReference type="PROSITE" id="PS50157">
    <property type="entry name" value="ZINC_FINGER_C2H2_2"/>
    <property type="match status" value="3"/>
</dbReference>
<dbReference type="STRING" id="869754.A0A1A0H920"/>
<evidence type="ECO:0000256" key="4">
    <source>
        <dbReference type="ARBA" id="ARBA00022737"/>
    </source>
</evidence>
<organism evidence="12 13">
    <name type="scientific">Metschnikowia bicuspidata var. bicuspidata NRRL YB-4993</name>
    <dbReference type="NCBI Taxonomy" id="869754"/>
    <lineage>
        <taxon>Eukaryota</taxon>
        <taxon>Fungi</taxon>
        <taxon>Dikarya</taxon>
        <taxon>Ascomycota</taxon>
        <taxon>Saccharomycotina</taxon>
        <taxon>Pichiomycetes</taxon>
        <taxon>Metschnikowiaceae</taxon>
        <taxon>Metschnikowia</taxon>
    </lineage>
</organism>
<dbReference type="PANTHER" id="PTHR47257">
    <property type="entry name" value="PH-RESPONSE TRANSCRIPTION FACTOR PACC/RIM101"/>
    <property type="match status" value="1"/>
</dbReference>
<dbReference type="OrthoDB" id="6155966at2759"/>
<proteinExistence type="inferred from homology"/>
<dbReference type="GeneID" id="30027865"/>
<dbReference type="GO" id="GO:0045944">
    <property type="term" value="P:positive regulation of transcription by RNA polymerase II"/>
    <property type="evidence" value="ECO:0007669"/>
    <property type="project" value="TreeGrafter"/>
</dbReference>
<feature type="domain" description="C2H2-type" evidence="11">
    <location>
        <begin position="133"/>
        <end position="163"/>
    </location>
</feature>
<dbReference type="AlphaFoldDB" id="A0A1A0H920"/>
<dbReference type="PANTHER" id="PTHR47257:SF1">
    <property type="entry name" value="PH-RESPONSE TRANSCRIPTION FACTOR PACC_RIM101"/>
    <property type="match status" value="1"/>
</dbReference>
<evidence type="ECO:0000256" key="10">
    <source>
        <dbReference type="SAM" id="MobiDB-lite"/>
    </source>
</evidence>
<feature type="domain" description="C2H2-type" evidence="11">
    <location>
        <begin position="199"/>
        <end position="226"/>
    </location>
</feature>
<evidence type="ECO:0000313" key="12">
    <source>
        <dbReference type="EMBL" id="OBA20377.1"/>
    </source>
</evidence>
<dbReference type="Gene3D" id="3.30.160.60">
    <property type="entry name" value="Classic Zinc Finger"/>
    <property type="match status" value="2"/>
</dbReference>
<comment type="caution">
    <text evidence="12">The sequence shown here is derived from an EMBL/GenBank/DDBJ whole genome shotgun (WGS) entry which is preliminary data.</text>
</comment>
<keyword evidence="13" id="KW-1185">Reference proteome</keyword>
<evidence type="ECO:0000256" key="8">
    <source>
        <dbReference type="ARBA" id="ARBA00038089"/>
    </source>
</evidence>
<protein>
    <recommendedName>
        <fullName evidence="11">C2H2-type domain-containing protein</fullName>
    </recommendedName>
</protein>
<dbReference type="SUPFAM" id="SSF57667">
    <property type="entry name" value="beta-beta-alpha zinc fingers"/>
    <property type="match status" value="1"/>
</dbReference>
<keyword evidence="2" id="KW-0678">Repressor</keyword>
<feature type="domain" description="C2H2-type" evidence="11">
    <location>
        <begin position="169"/>
        <end position="198"/>
    </location>
</feature>
<evidence type="ECO:0000256" key="3">
    <source>
        <dbReference type="ARBA" id="ARBA00022723"/>
    </source>
</evidence>
<evidence type="ECO:0000256" key="5">
    <source>
        <dbReference type="ARBA" id="ARBA00022771"/>
    </source>
</evidence>
<comment type="similarity">
    <text evidence="8">Belongs to the pacC/RIM101 family.</text>
</comment>
<keyword evidence="7" id="KW-0539">Nucleus</keyword>
<feature type="region of interest" description="Disordered" evidence="10">
    <location>
        <begin position="32"/>
        <end position="57"/>
    </location>
</feature>
<keyword evidence="6" id="KW-0862">Zinc</keyword>
<evidence type="ECO:0000259" key="11">
    <source>
        <dbReference type="PROSITE" id="PS50157"/>
    </source>
</evidence>
<name>A0A1A0H920_9ASCO</name>
<evidence type="ECO:0000256" key="6">
    <source>
        <dbReference type="ARBA" id="ARBA00022833"/>
    </source>
</evidence>
<feature type="region of interest" description="Disordered" evidence="10">
    <location>
        <begin position="409"/>
        <end position="430"/>
    </location>
</feature>
<reference evidence="12 13" key="1">
    <citation type="submission" date="2016-05" db="EMBL/GenBank/DDBJ databases">
        <title>Comparative genomics of biotechnologically important yeasts.</title>
        <authorList>
            <consortium name="DOE Joint Genome Institute"/>
            <person name="Riley R."/>
            <person name="Haridas S."/>
            <person name="Wolfe K.H."/>
            <person name="Lopes M.R."/>
            <person name="Hittinger C.T."/>
            <person name="Goker M."/>
            <person name="Salamov A."/>
            <person name="Wisecaver J."/>
            <person name="Long T.M."/>
            <person name="Aerts A.L."/>
            <person name="Barry K."/>
            <person name="Choi C."/>
            <person name="Clum A."/>
            <person name="Coughlan A.Y."/>
            <person name="Deshpande S."/>
            <person name="Douglass A.P."/>
            <person name="Hanson S.J."/>
            <person name="Klenk H.-P."/>
            <person name="LaButti K."/>
            <person name="Lapidus A."/>
            <person name="Lindquist E."/>
            <person name="Lipzen A."/>
            <person name="Meier-kolthoff J.P."/>
            <person name="Ohm R.A."/>
            <person name="Otillar R.P."/>
            <person name="Pangilinan J."/>
            <person name="Peng Y."/>
            <person name="Rokas A."/>
            <person name="Rosa C.A."/>
            <person name="Scheuner C."/>
            <person name="Sibirny A.A."/>
            <person name="Slot J.C."/>
            <person name="Stielow J.B."/>
            <person name="Sun H."/>
            <person name="Kurtzman C.P."/>
            <person name="Blackwell M."/>
            <person name="Grigoriev I.V."/>
            <person name="Jeffries T.W."/>
        </authorList>
    </citation>
    <scope>NUCLEOTIDE SEQUENCE [LARGE SCALE GENOMIC DNA]</scope>
    <source>
        <strain evidence="12 13">NRRL YB-4993</strain>
    </source>
</reference>
<dbReference type="InterPro" id="IPR036236">
    <property type="entry name" value="Znf_C2H2_sf"/>
</dbReference>
<evidence type="ECO:0000256" key="1">
    <source>
        <dbReference type="ARBA" id="ARBA00004123"/>
    </source>
</evidence>
<accession>A0A1A0H920</accession>
<dbReference type="FunFam" id="3.30.160.60:FF:000100">
    <property type="entry name" value="Zinc finger 45-like"/>
    <property type="match status" value="1"/>
</dbReference>
<gene>
    <name evidence="12" type="ORF">METBIDRAFT_197441</name>
</gene>
<keyword evidence="3" id="KW-0479">Metal-binding</keyword>
<dbReference type="RefSeq" id="XP_018710899.1">
    <property type="nucleotide sequence ID" value="XM_018854889.1"/>
</dbReference>
<dbReference type="SMART" id="SM00355">
    <property type="entry name" value="ZnF_C2H2"/>
    <property type="match status" value="3"/>
</dbReference>
<feature type="compositionally biased region" description="Polar residues" evidence="10">
    <location>
        <begin position="409"/>
        <end position="419"/>
    </location>
</feature>
<dbReference type="EMBL" id="LXTC01000004">
    <property type="protein sequence ID" value="OBA20377.1"/>
    <property type="molecule type" value="Genomic_DNA"/>
</dbReference>
<feature type="region of interest" description="Disordered" evidence="10">
    <location>
        <begin position="479"/>
        <end position="501"/>
    </location>
</feature>
<evidence type="ECO:0000256" key="9">
    <source>
        <dbReference type="PROSITE-ProRule" id="PRU00042"/>
    </source>
</evidence>
<comment type="subcellular location">
    <subcellularLocation>
        <location evidence="1">Nucleus</location>
    </subcellularLocation>
</comment>
<dbReference type="GO" id="GO:0008270">
    <property type="term" value="F:zinc ion binding"/>
    <property type="evidence" value="ECO:0007669"/>
    <property type="project" value="UniProtKB-KW"/>
</dbReference>
<evidence type="ECO:0000313" key="13">
    <source>
        <dbReference type="Proteomes" id="UP000092555"/>
    </source>
</evidence>
<evidence type="ECO:0000256" key="2">
    <source>
        <dbReference type="ARBA" id="ARBA00022491"/>
    </source>
</evidence>
<keyword evidence="5 9" id="KW-0863">Zinc-finger</keyword>
<dbReference type="InterPro" id="IPR050806">
    <property type="entry name" value="pacC/RIM101"/>
</dbReference>
<feature type="compositionally biased region" description="Polar residues" evidence="10">
    <location>
        <begin position="35"/>
        <end position="57"/>
    </location>
</feature>
<keyword evidence="4" id="KW-0677">Repeat</keyword>
<dbReference type="InterPro" id="IPR013087">
    <property type="entry name" value="Znf_C2H2_type"/>
</dbReference>
<dbReference type="Proteomes" id="UP000092555">
    <property type="component" value="Unassembled WGS sequence"/>
</dbReference>